<evidence type="ECO:0000259" key="7">
    <source>
        <dbReference type="Pfam" id="PF00150"/>
    </source>
</evidence>
<evidence type="ECO:0000256" key="2">
    <source>
        <dbReference type="ARBA" id="ARBA00022801"/>
    </source>
</evidence>
<dbReference type="EMBL" id="WNWR01000020">
    <property type="protein sequence ID" value="KAE9993838.1"/>
    <property type="molecule type" value="Genomic_DNA"/>
</dbReference>
<dbReference type="GO" id="GO:0005576">
    <property type="term" value="C:extracellular region"/>
    <property type="evidence" value="ECO:0007669"/>
    <property type="project" value="TreeGrafter"/>
</dbReference>
<dbReference type="PANTHER" id="PTHR31297">
    <property type="entry name" value="GLUCAN ENDO-1,6-BETA-GLUCOSIDASE B"/>
    <property type="match status" value="1"/>
</dbReference>
<dbReference type="Pfam" id="PF00150">
    <property type="entry name" value="Cellulase"/>
    <property type="match status" value="1"/>
</dbReference>
<organism evidence="8 10">
    <name type="scientific">Venturia inaequalis</name>
    <name type="common">Apple scab fungus</name>
    <dbReference type="NCBI Taxonomy" id="5025"/>
    <lineage>
        <taxon>Eukaryota</taxon>
        <taxon>Fungi</taxon>
        <taxon>Dikarya</taxon>
        <taxon>Ascomycota</taxon>
        <taxon>Pezizomycotina</taxon>
        <taxon>Dothideomycetes</taxon>
        <taxon>Pleosporomycetidae</taxon>
        <taxon>Venturiales</taxon>
        <taxon>Venturiaceae</taxon>
        <taxon>Venturia</taxon>
    </lineage>
</organism>
<keyword evidence="6" id="KW-0732">Signal</keyword>
<dbReference type="EMBL" id="WNWS01000082">
    <property type="protein sequence ID" value="KAE9981965.1"/>
    <property type="molecule type" value="Genomic_DNA"/>
</dbReference>
<dbReference type="GO" id="GO:0009251">
    <property type="term" value="P:glucan catabolic process"/>
    <property type="evidence" value="ECO:0007669"/>
    <property type="project" value="TreeGrafter"/>
</dbReference>
<dbReference type="InterPro" id="IPR018087">
    <property type="entry name" value="Glyco_hydro_5_CS"/>
</dbReference>
<gene>
    <name evidence="9" type="ORF">EG327_003088</name>
    <name evidence="8" type="ORF">EG328_011314</name>
</gene>
<reference evidence="8 10" key="1">
    <citation type="submission" date="2018-12" db="EMBL/GenBank/DDBJ databases">
        <title>Venturia inaequalis Genome Resource.</title>
        <authorList>
            <person name="Lichtner F.J."/>
        </authorList>
    </citation>
    <scope>NUCLEOTIDE SEQUENCE [LARGE SCALE GENOMIC DNA]</scope>
    <source>
        <strain evidence="8 10">120213</strain>
        <strain evidence="9 11">DMI_063113</strain>
    </source>
</reference>
<evidence type="ECO:0000256" key="4">
    <source>
        <dbReference type="ARBA" id="ARBA00023316"/>
    </source>
</evidence>
<dbReference type="InterPro" id="IPR050386">
    <property type="entry name" value="Glycosyl_hydrolase_5"/>
</dbReference>
<feature type="domain" description="Glycoside hydrolase family 5" evidence="7">
    <location>
        <begin position="90"/>
        <end position="323"/>
    </location>
</feature>
<dbReference type="PANTHER" id="PTHR31297:SF8">
    <property type="entry name" value="GLYCOSIDE HYDROLASE FAMILY 5 DOMAIN-CONTAINING PROTEIN"/>
    <property type="match status" value="1"/>
</dbReference>
<keyword evidence="2 5" id="KW-0378">Hydrolase</keyword>
<evidence type="ECO:0000256" key="1">
    <source>
        <dbReference type="ARBA" id="ARBA00005641"/>
    </source>
</evidence>
<dbReference type="GO" id="GO:0071555">
    <property type="term" value="P:cell wall organization"/>
    <property type="evidence" value="ECO:0007669"/>
    <property type="project" value="UniProtKB-KW"/>
</dbReference>
<dbReference type="GO" id="GO:0009986">
    <property type="term" value="C:cell surface"/>
    <property type="evidence" value="ECO:0007669"/>
    <property type="project" value="TreeGrafter"/>
</dbReference>
<evidence type="ECO:0000313" key="10">
    <source>
        <dbReference type="Proteomes" id="UP000447873"/>
    </source>
</evidence>
<evidence type="ECO:0000256" key="5">
    <source>
        <dbReference type="RuleBase" id="RU361153"/>
    </source>
</evidence>
<evidence type="ECO:0000313" key="11">
    <source>
        <dbReference type="Proteomes" id="UP000490939"/>
    </source>
</evidence>
<name>A0A8H3V4L1_VENIN</name>
<keyword evidence="4" id="KW-0961">Cell wall biogenesis/degradation</keyword>
<evidence type="ECO:0000256" key="3">
    <source>
        <dbReference type="ARBA" id="ARBA00023295"/>
    </source>
</evidence>
<evidence type="ECO:0000313" key="8">
    <source>
        <dbReference type="EMBL" id="KAE9981965.1"/>
    </source>
</evidence>
<dbReference type="GO" id="GO:0004338">
    <property type="term" value="F:glucan exo-1,3-beta-glucosidase activity"/>
    <property type="evidence" value="ECO:0007669"/>
    <property type="project" value="TreeGrafter"/>
</dbReference>
<keyword evidence="3 5" id="KW-0326">Glycosidase</keyword>
<proteinExistence type="inferred from homology"/>
<dbReference type="SUPFAM" id="SSF51445">
    <property type="entry name" value="(Trans)glycosidases"/>
    <property type="match status" value="1"/>
</dbReference>
<feature type="signal peptide" evidence="6">
    <location>
        <begin position="1"/>
        <end position="19"/>
    </location>
</feature>
<dbReference type="Proteomes" id="UP000490939">
    <property type="component" value="Unassembled WGS sequence"/>
</dbReference>
<accession>A0A8H3V4L1</accession>
<dbReference type="InterPro" id="IPR001547">
    <property type="entry name" value="Glyco_hydro_5"/>
</dbReference>
<sequence>MRFYLIFAAIAAACLLVTAVPTVSPELTKRAVDFSTGSEKLRGLNIGGWLILEPWITPSIFQNVDQSLGIVDELTLCQKLPGQAPGILRHHWDTFATYDDFAKIKAAGFNLVRIPIGFWAYDNKDTAYVQGAAMYMDAAIDWCRVLGLKVIVDLHGVPGSQNGFDNSGQAMQDPFWMTDGGYQGPTAQWTLDILGQIAERYAPANNHDDVILAIELVNEPLGWPDVSFEDELRKFYTEGFNRVRHSSNTTVMIHDAFLGPKTFNNLLTPEKVIVDHHYYHAFDNGLLYMTPQQHRQFACSSHTIYDGSDKAVIIGEWTGAMTDCTPHLNGYKTGNRFEGTWENSTVHGKCAANHDIKTWSQQMRDDTRAFIEAQMDTFEQNSKGWVWWTFKTEAAAEWDAFLLMDEGIFPTPVTDRRVQNACGN</sequence>
<dbReference type="InterPro" id="IPR017853">
    <property type="entry name" value="GH"/>
</dbReference>
<dbReference type="AlphaFoldDB" id="A0A8H3V4L1"/>
<dbReference type="Gene3D" id="3.20.20.80">
    <property type="entry name" value="Glycosidases"/>
    <property type="match status" value="1"/>
</dbReference>
<keyword evidence="11" id="KW-1185">Reference proteome</keyword>
<evidence type="ECO:0000256" key="6">
    <source>
        <dbReference type="SAM" id="SignalP"/>
    </source>
</evidence>
<evidence type="ECO:0000313" key="9">
    <source>
        <dbReference type="EMBL" id="KAE9993838.1"/>
    </source>
</evidence>
<feature type="chain" id="PRO_5044690765" description="Glycoside hydrolase family 5 domain-containing protein" evidence="6">
    <location>
        <begin position="20"/>
        <end position="424"/>
    </location>
</feature>
<dbReference type="PROSITE" id="PS00659">
    <property type="entry name" value="GLYCOSYL_HYDROL_F5"/>
    <property type="match status" value="1"/>
</dbReference>
<protein>
    <recommendedName>
        <fullName evidence="7">Glycoside hydrolase family 5 domain-containing protein</fullName>
    </recommendedName>
</protein>
<comment type="similarity">
    <text evidence="1 5">Belongs to the glycosyl hydrolase 5 (cellulase A) family.</text>
</comment>
<comment type="caution">
    <text evidence="8">The sequence shown here is derived from an EMBL/GenBank/DDBJ whole genome shotgun (WGS) entry which is preliminary data.</text>
</comment>
<dbReference type="Proteomes" id="UP000447873">
    <property type="component" value="Unassembled WGS sequence"/>
</dbReference>